<dbReference type="Proteomes" id="UP000007875">
    <property type="component" value="Unassembled WGS sequence"/>
</dbReference>
<proteinExistence type="predicted"/>
<dbReference type="InParanoid" id="H2ZJT2"/>
<keyword evidence="3" id="KW-1185">Reference proteome</keyword>
<feature type="region of interest" description="Disordered" evidence="1">
    <location>
        <begin position="83"/>
        <end position="120"/>
    </location>
</feature>
<evidence type="ECO:0000313" key="2">
    <source>
        <dbReference type="Ensembl" id="ENSCSAVP00000017848.1"/>
    </source>
</evidence>
<sequence>MQTCDQVPREYYKCLLCDFQDHEQRAIEYHIQETHVEKFITPQPEEKAQRRASKLGRLKVLMYEESSSAADVIDKEMGSDYDLSMEDDEEIPVKTKSTPKSKSSKRSPRTPASDRKQSRTTYTALCKPLSAAFEWAYLRRRDLEKRYPLLYPEWTPTNTLGETQTGDVIKKCKLRNISPSFAVDSTTLNKT</sequence>
<dbReference type="HOGENOM" id="CLU_1424459_0_0_1"/>
<dbReference type="AlphaFoldDB" id="H2ZJT2"/>
<reference evidence="2" key="2">
    <citation type="submission" date="2025-08" db="UniProtKB">
        <authorList>
            <consortium name="Ensembl"/>
        </authorList>
    </citation>
    <scope>IDENTIFICATION</scope>
</reference>
<feature type="compositionally biased region" description="Basic residues" evidence="1">
    <location>
        <begin position="97"/>
        <end position="108"/>
    </location>
</feature>
<organism evidence="2 3">
    <name type="scientific">Ciona savignyi</name>
    <name type="common">Pacific transparent sea squirt</name>
    <dbReference type="NCBI Taxonomy" id="51511"/>
    <lineage>
        <taxon>Eukaryota</taxon>
        <taxon>Metazoa</taxon>
        <taxon>Chordata</taxon>
        <taxon>Tunicata</taxon>
        <taxon>Ascidiacea</taxon>
        <taxon>Phlebobranchia</taxon>
        <taxon>Cionidae</taxon>
        <taxon>Ciona</taxon>
    </lineage>
</organism>
<name>H2ZJT2_CIOSA</name>
<reference evidence="2" key="3">
    <citation type="submission" date="2025-09" db="UniProtKB">
        <authorList>
            <consortium name="Ensembl"/>
        </authorList>
    </citation>
    <scope>IDENTIFICATION</scope>
</reference>
<reference evidence="3" key="1">
    <citation type="submission" date="2003-08" db="EMBL/GenBank/DDBJ databases">
        <authorList>
            <person name="Birren B."/>
            <person name="Nusbaum C."/>
            <person name="Abebe A."/>
            <person name="Abouelleil A."/>
            <person name="Adekoya E."/>
            <person name="Ait-zahra M."/>
            <person name="Allen N."/>
            <person name="Allen T."/>
            <person name="An P."/>
            <person name="Anderson M."/>
            <person name="Anderson S."/>
            <person name="Arachchi H."/>
            <person name="Armbruster J."/>
            <person name="Bachantsang P."/>
            <person name="Baldwin J."/>
            <person name="Barry A."/>
            <person name="Bayul T."/>
            <person name="Blitshsteyn B."/>
            <person name="Bloom T."/>
            <person name="Blye J."/>
            <person name="Boguslavskiy L."/>
            <person name="Borowsky M."/>
            <person name="Boukhgalter B."/>
            <person name="Brunache A."/>
            <person name="Butler J."/>
            <person name="Calixte N."/>
            <person name="Calvo S."/>
            <person name="Camarata J."/>
            <person name="Campo K."/>
            <person name="Chang J."/>
            <person name="Cheshatsang Y."/>
            <person name="Citroen M."/>
            <person name="Collymore A."/>
            <person name="Considine T."/>
            <person name="Cook A."/>
            <person name="Cooke P."/>
            <person name="Corum B."/>
            <person name="Cuomo C."/>
            <person name="David R."/>
            <person name="Dawoe T."/>
            <person name="Degray S."/>
            <person name="Dodge S."/>
            <person name="Dooley K."/>
            <person name="Dorje P."/>
            <person name="Dorjee K."/>
            <person name="Dorris L."/>
            <person name="Duffey N."/>
            <person name="Dupes A."/>
            <person name="Elkins T."/>
            <person name="Engels R."/>
            <person name="Erickson J."/>
            <person name="Farina A."/>
            <person name="Faro S."/>
            <person name="Ferreira P."/>
            <person name="Fischer H."/>
            <person name="Fitzgerald M."/>
            <person name="Foley K."/>
            <person name="Gage D."/>
            <person name="Galagan J."/>
            <person name="Gearin G."/>
            <person name="Gnerre S."/>
            <person name="Gnirke A."/>
            <person name="Goyette A."/>
            <person name="Graham J."/>
            <person name="Grandbois E."/>
            <person name="Gyaltsen K."/>
            <person name="Hafez N."/>
            <person name="Hagopian D."/>
            <person name="Hagos B."/>
            <person name="Hall J."/>
            <person name="Hatcher B."/>
            <person name="Heller A."/>
            <person name="Higgins H."/>
            <person name="Honan T."/>
            <person name="Horn A."/>
            <person name="Houde N."/>
            <person name="Hughes L."/>
            <person name="Hulme W."/>
            <person name="Husby E."/>
            <person name="Iliev I."/>
            <person name="Jaffe D."/>
            <person name="Jones C."/>
            <person name="Kamal M."/>
            <person name="Kamat A."/>
            <person name="Kamvysselis M."/>
            <person name="Karlsson E."/>
            <person name="Kells C."/>
            <person name="Kieu A."/>
            <person name="Kisner P."/>
            <person name="Kodira C."/>
            <person name="Kulbokas E."/>
            <person name="Labutti K."/>
            <person name="Lama D."/>
            <person name="Landers T."/>
            <person name="Leger J."/>
            <person name="Levine S."/>
            <person name="Lewis D."/>
            <person name="Lewis T."/>
            <person name="Lindblad-toh K."/>
            <person name="Liu X."/>
            <person name="Lokyitsang T."/>
            <person name="Lokyitsang Y."/>
            <person name="Lucien O."/>
            <person name="Lui A."/>
            <person name="Ma L.J."/>
            <person name="Mabbitt R."/>
            <person name="Macdonald J."/>
            <person name="Maclean C."/>
            <person name="Major J."/>
            <person name="Manning J."/>
            <person name="Marabella R."/>
            <person name="Maru K."/>
            <person name="Matthews C."/>
            <person name="Mauceli E."/>
            <person name="Mccarthy M."/>
            <person name="Mcdonough S."/>
            <person name="Mcghee T."/>
            <person name="Meldrim J."/>
            <person name="Meneus L."/>
            <person name="Mesirov J."/>
            <person name="Mihalev A."/>
            <person name="Mihova T."/>
            <person name="Mikkelsen T."/>
            <person name="Mlenga V."/>
            <person name="Moru K."/>
            <person name="Mozes J."/>
            <person name="Mulrain L."/>
            <person name="Munson G."/>
            <person name="Naylor J."/>
            <person name="Newes C."/>
            <person name="Nguyen C."/>
            <person name="Nguyen N."/>
            <person name="Nguyen T."/>
            <person name="Nicol R."/>
            <person name="Nielsen C."/>
            <person name="Nizzari M."/>
            <person name="Norbu C."/>
            <person name="Norbu N."/>
            <person name="O'donnell P."/>
            <person name="Okoawo O."/>
            <person name="O'leary S."/>
            <person name="Omotosho B."/>
            <person name="O'neill K."/>
            <person name="Osman S."/>
            <person name="Parker S."/>
            <person name="Perrin D."/>
            <person name="Phunkhang P."/>
            <person name="Piqani B."/>
            <person name="Purcell S."/>
            <person name="Rachupka T."/>
            <person name="Ramasamy U."/>
            <person name="Rameau R."/>
            <person name="Ray V."/>
            <person name="Raymond C."/>
            <person name="Retta R."/>
            <person name="Richardson S."/>
            <person name="Rise C."/>
            <person name="Rodriguez J."/>
            <person name="Rogers J."/>
            <person name="Rogov P."/>
            <person name="Rutman M."/>
            <person name="Schupbach R."/>
            <person name="Seaman C."/>
            <person name="Settipalli S."/>
            <person name="Sharpe T."/>
            <person name="Sheridan J."/>
            <person name="Sherpa N."/>
            <person name="Shi J."/>
            <person name="Smirnov S."/>
            <person name="Smith C."/>
            <person name="Sougnez C."/>
            <person name="Spencer B."/>
            <person name="Stalker J."/>
            <person name="Stange-thomann N."/>
            <person name="Stavropoulos S."/>
            <person name="Stetson K."/>
            <person name="Stone C."/>
            <person name="Stone S."/>
            <person name="Stubbs M."/>
            <person name="Talamas J."/>
            <person name="Tchuinga P."/>
            <person name="Tenzing P."/>
            <person name="Tesfaye S."/>
            <person name="Theodore J."/>
            <person name="Thoulutsang Y."/>
            <person name="Topham K."/>
            <person name="Towey S."/>
            <person name="Tsamla T."/>
            <person name="Tsomo N."/>
            <person name="Vallee D."/>
            <person name="Vassiliev H."/>
            <person name="Venkataraman V."/>
            <person name="Vinson J."/>
            <person name="Vo A."/>
            <person name="Wade C."/>
            <person name="Wang S."/>
            <person name="Wangchuk T."/>
            <person name="Wangdi T."/>
            <person name="Whittaker C."/>
            <person name="Wilkinson J."/>
            <person name="Wu Y."/>
            <person name="Wyman D."/>
            <person name="Yadav S."/>
            <person name="Yang S."/>
            <person name="Yang X."/>
            <person name="Yeager S."/>
            <person name="Yee E."/>
            <person name="Young G."/>
            <person name="Zainoun J."/>
            <person name="Zembeck L."/>
            <person name="Zimmer A."/>
            <person name="Zody M."/>
            <person name="Lander E."/>
        </authorList>
    </citation>
    <scope>NUCLEOTIDE SEQUENCE [LARGE SCALE GENOMIC DNA]</scope>
</reference>
<accession>H2ZJT2</accession>
<dbReference type="Ensembl" id="ENSCSAVT00000018042.1">
    <property type="protein sequence ID" value="ENSCSAVP00000017848.1"/>
    <property type="gene ID" value="ENSCSAVG00000010506.1"/>
</dbReference>
<evidence type="ECO:0000313" key="3">
    <source>
        <dbReference type="Proteomes" id="UP000007875"/>
    </source>
</evidence>
<evidence type="ECO:0000256" key="1">
    <source>
        <dbReference type="SAM" id="MobiDB-lite"/>
    </source>
</evidence>
<protein>
    <submittedName>
        <fullName evidence="2">Uncharacterized protein</fullName>
    </submittedName>
</protein>